<dbReference type="InterPro" id="IPR036714">
    <property type="entry name" value="SDH_sf"/>
</dbReference>
<proteinExistence type="inferred from homology"/>
<dbReference type="InterPro" id="IPR050531">
    <property type="entry name" value="SdhE_FAD_assembly_factor"/>
</dbReference>
<dbReference type="RefSeq" id="WP_036239138.1">
    <property type="nucleotide sequence ID" value="NZ_BSOR01000001.1"/>
</dbReference>
<keyword evidence="5" id="KW-0143">Chaperone</keyword>
<protein>
    <recommendedName>
        <fullName evidence="3">FAD assembly factor SdhE</fullName>
    </recommendedName>
</protein>
<evidence type="ECO:0000256" key="2">
    <source>
        <dbReference type="ARBA" id="ARBA00008571"/>
    </source>
</evidence>
<keyword evidence="7" id="KW-1185">Reference proteome</keyword>
<comment type="caution">
    <text evidence="6">The sequence shown here is derived from an EMBL/GenBank/DDBJ whole genome shotgun (WGS) entry which is preliminary data.</text>
</comment>
<keyword evidence="4" id="KW-0963">Cytoplasm</keyword>
<comment type="similarity">
    <text evidence="2">Belongs to the SdhE FAD assembly factor family.</text>
</comment>
<gene>
    <name evidence="6" type="ORF">GCM10007878_01230</name>
</gene>
<dbReference type="Proteomes" id="UP001156682">
    <property type="component" value="Unassembled WGS sequence"/>
</dbReference>
<evidence type="ECO:0000313" key="6">
    <source>
        <dbReference type="EMBL" id="GLR62688.1"/>
    </source>
</evidence>
<accession>A0ABQ5ZXG9</accession>
<dbReference type="InterPro" id="IPR005631">
    <property type="entry name" value="SDH"/>
</dbReference>
<evidence type="ECO:0000256" key="5">
    <source>
        <dbReference type="ARBA" id="ARBA00023186"/>
    </source>
</evidence>
<comment type="subcellular location">
    <subcellularLocation>
        <location evidence="1">Cytoplasm</location>
    </subcellularLocation>
</comment>
<organism evidence="6 7">
    <name type="scientific">Marinospirillum insulare</name>
    <dbReference type="NCBI Taxonomy" id="217169"/>
    <lineage>
        <taxon>Bacteria</taxon>
        <taxon>Pseudomonadati</taxon>
        <taxon>Pseudomonadota</taxon>
        <taxon>Gammaproteobacteria</taxon>
        <taxon>Oceanospirillales</taxon>
        <taxon>Oceanospirillaceae</taxon>
        <taxon>Marinospirillum</taxon>
    </lineage>
</organism>
<evidence type="ECO:0000256" key="1">
    <source>
        <dbReference type="ARBA" id="ARBA00004496"/>
    </source>
</evidence>
<name>A0ABQ5ZXG9_9GAMM</name>
<dbReference type="SUPFAM" id="SSF109910">
    <property type="entry name" value="YgfY-like"/>
    <property type="match status" value="1"/>
</dbReference>
<dbReference type="Pfam" id="PF03937">
    <property type="entry name" value="Sdh5"/>
    <property type="match status" value="1"/>
</dbReference>
<dbReference type="PANTHER" id="PTHR39585:SF1">
    <property type="entry name" value="FAD ASSEMBLY FACTOR SDHE"/>
    <property type="match status" value="1"/>
</dbReference>
<evidence type="ECO:0000256" key="3">
    <source>
        <dbReference type="ARBA" id="ARBA00019418"/>
    </source>
</evidence>
<dbReference type="Gene3D" id="1.10.150.250">
    <property type="entry name" value="Flavinator of succinate dehydrogenase"/>
    <property type="match status" value="1"/>
</dbReference>
<dbReference type="EMBL" id="BSOR01000001">
    <property type="protein sequence ID" value="GLR62688.1"/>
    <property type="molecule type" value="Genomic_DNA"/>
</dbReference>
<reference evidence="7" key="1">
    <citation type="journal article" date="2019" name="Int. J. Syst. Evol. Microbiol.">
        <title>The Global Catalogue of Microorganisms (GCM) 10K type strain sequencing project: providing services to taxonomists for standard genome sequencing and annotation.</title>
        <authorList>
            <consortium name="The Broad Institute Genomics Platform"/>
            <consortium name="The Broad Institute Genome Sequencing Center for Infectious Disease"/>
            <person name="Wu L."/>
            <person name="Ma J."/>
        </authorList>
    </citation>
    <scope>NUCLEOTIDE SEQUENCE [LARGE SCALE GENOMIC DNA]</scope>
    <source>
        <strain evidence="7">NBRC 100033</strain>
    </source>
</reference>
<sequence>MTDTTPASPESTTAITERNRMYWQSRRGMWELDLMLVPFLDGCLSQLSEALQSDYKRLLKEEDQDLFLWLMRREPATDPSLQPIIQAIIDHAENGSLDQYKGL</sequence>
<evidence type="ECO:0000313" key="7">
    <source>
        <dbReference type="Proteomes" id="UP001156682"/>
    </source>
</evidence>
<dbReference type="PANTHER" id="PTHR39585">
    <property type="entry name" value="FAD ASSEMBLY FACTOR SDHE"/>
    <property type="match status" value="1"/>
</dbReference>
<evidence type="ECO:0000256" key="4">
    <source>
        <dbReference type="ARBA" id="ARBA00022490"/>
    </source>
</evidence>